<gene>
    <name evidence="3" type="ORF">FSB_LOCUS59514</name>
</gene>
<feature type="coiled-coil region" evidence="1">
    <location>
        <begin position="476"/>
        <end position="503"/>
    </location>
</feature>
<protein>
    <submittedName>
        <fullName evidence="3">Uncharacterized protein</fullName>
    </submittedName>
</protein>
<proteinExistence type="predicted"/>
<dbReference type="EMBL" id="OIVN01006370">
    <property type="protein sequence ID" value="SPD31632.1"/>
    <property type="molecule type" value="Genomic_DNA"/>
</dbReference>
<evidence type="ECO:0000256" key="1">
    <source>
        <dbReference type="SAM" id="Coils"/>
    </source>
</evidence>
<dbReference type="AlphaFoldDB" id="A0A2N9J356"/>
<evidence type="ECO:0000313" key="3">
    <source>
        <dbReference type="EMBL" id="SPD31632.1"/>
    </source>
</evidence>
<feature type="region of interest" description="Disordered" evidence="2">
    <location>
        <begin position="359"/>
        <end position="388"/>
    </location>
</feature>
<accession>A0A2N9J356</accession>
<sequence length="584" mass="65559">MVRIVSSVYWVVDSSDAPYSVVAPFWTTDRISIDHSLRNFFVGVCRVAESEGRPIDFGDLIPSDSVLRRLSEDLFTLVFLALSTWRVVKDSMVFEGGGNPSVSGSSRVVGPDDSWIARSYLSKVVDVEGLEKYRRRYQIPEDVVLRIPESDEVACSSKYGNVAFYEADFNAGVRFPLQPLMRELLDRLSVSPGQLAPNAWRTVVACMVMWKVCSDGKDDLTVDELLFCYKPCQIAASPGFWSLNAWQRGLKLVIGNPSSNREWKDDYVFVCGDNWEGLPWEKDESFISVRREWCVPSSSTLRRPTLSQDGHNRVLRALHHRDHHFKHFIRPKLLTLYSFGPELSEAVLSLQEINEKSSSSKKVVDEESLPPPPVQKTIAPAPAPASSVEVVEVPTEPSSSRSVEKVPTLPRDASLASMRAKTVVTREDIGEYDKVNTDIVKVAGVHSLIKGLTELTVIANRCIQWEEALLKQKGDVTRKEEDLRKALDDAKRADEQVKMLASQMEAAKVSAVEEFKSSEAYDDNNIKYFLSGFNFLKKQAKEKYPELDFDVFQPFEDDESMMPVDDGNVGTTSADPQMDDDATS</sequence>
<reference evidence="3" key="1">
    <citation type="submission" date="2018-02" db="EMBL/GenBank/DDBJ databases">
        <authorList>
            <person name="Cohen D.B."/>
            <person name="Kent A.D."/>
        </authorList>
    </citation>
    <scope>NUCLEOTIDE SEQUENCE</scope>
</reference>
<keyword evidence="1" id="KW-0175">Coiled coil</keyword>
<evidence type="ECO:0000256" key="2">
    <source>
        <dbReference type="SAM" id="MobiDB-lite"/>
    </source>
</evidence>
<dbReference type="PANTHER" id="PTHR31099:SF49">
    <property type="entry name" value="MYOSIN HEAVY CHAIN-LIKE PROTEIN"/>
    <property type="match status" value="1"/>
</dbReference>
<feature type="region of interest" description="Disordered" evidence="2">
    <location>
        <begin position="557"/>
        <end position="584"/>
    </location>
</feature>
<dbReference type="PANTHER" id="PTHR31099">
    <property type="entry name" value="OS06G0165300 PROTEIN"/>
    <property type="match status" value="1"/>
</dbReference>
<name>A0A2N9J356_FAGSY</name>
<organism evidence="3">
    <name type="scientific">Fagus sylvatica</name>
    <name type="common">Beechnut</name>
    <dbReference type="NCBI Taxonomy" id="28930"/>
    <lineage>
        <taxon>Eukaryota</taxon>
        <taxon>Viridiplantae</taxon>
        <taxon>Streptophyta</taxon>
        <taxon>Embryophyta</taxon>
        <taxon>Tracheophyta</taxon>
        <taxon>Spermatophyta</taxon>
        <taxon>Magnoliopsida</taxon>
        <taxon>eudicotyledons</taxon>
        <taxon>Gunneridae</taxon>
        <taxon>Pentapetalae</taxon>
        <taxon>rosids</taxon>
        <taxon>fabids</taxon>
        <taxon>Fagales</taxon>
        <taxon>Fagaceae</taxon>
        <taxon>Fagus</taxon>
    </lineage>
</organism>